<dbReference type="Gene3D" id="3.10.450.590">
    <property type="match status" value="1"/>
</dbReference>
<gene>
    <name evidence="1" type="ORF">RIF25_13480</name>
</gene>
<name>A0AAE4FT90_9CYAN</name>
<dbReference type="EMBL" id="JAVMIP010000017">
    <property type="protein sequence ID" value="MDS3861815.1"/>
    <property type="molecule type" value="Genomic_DNA"/>
</dbReference>
<comment type="caution">
    <text evidence="1">The sequence shown here is derived from an EMBL/GenBank/DDBJ whole genome shotgun (WGS) entry which is preliminary data.</text>
</comment>
<evidence type="ECO:0000313" key="2">
    <source>
        <dbReference type="Proteomes" id="UP001268256"/>
    </source>
</evidence>
<accession>A0AAE4FT90</accession>
<dbReference type="Proteomes" id="UP001268256">
    <property type="component" value="Unassembled WGS sequence"/>
</dbReference>
<evidence type="ECO:0008006" key="3">
    <source>
        <dbReference type="Google" id="ProtNLM"/>
    </source>
</evidence>
<sequence length="164" mass="17784">MFNVMFSKQLPAWQTSLVLVGLTWGLSGITAPAKAIPSNSVHPLSSQLAQAQPVPPQQLQANAEAFVDALFAQKYDQAWQYLAPQTQAENPPAILQRKGEIFVKRTGDFRQRVSSRVDGAIVVIKVEFSKLTDDLIVIMEPDGKVLGVDFPAAPNDASAQPASK</sequence>
<keyword evidence="2" id="KW-1185">Reference proteome</keyword>
<proteinExistence type="predicted"/>
<organism evidence="1 2">
    <name type="scientific">Pseudocalidococcus azoricus BACA0444</name>
    <dbReference type="NCBI Taxonomy" id="2918990"/>
    <lineage>
        <taxon>Bacteria</taxon>
        <taxon>Bacillati</taxon>
        <taxon>Cyanobacteriota</taxon>
        <taxon>Cyanophyceae</taxon>
        <taxon>Acaryochloridales</taxon>
        <taxon>Thermosynechococcaceae</taxon>
        <taxon>Pseudocalidococcus</taxon>
        <taxon>Pseudocalidococcus azoricus</taxon>
    </lineage>
</organism>
<protein>
    <recommendedName>
        <fullName evidence="3">DUF3887 domain-containing protein</fullName>
    </recommendedName>
</protein>
<dbReference type="RefSeq" id="WP_322879042.1">
    <property type="nucleotide sequence ID" value="NZ_JAVMIP010000017.1"/>
</dbReference>
<evidence type="ECO:0000313" key="1">
    <source>
        <dbReference type="EMBL" id="MDS3861815.1"/>
    </source>
</evidence>
<dbReference type="AlphaFoldDB" id="A0AAE4FT90"/>
<reference evidence="2" key="1">
    <citation type="submission" date="2023-07" db="EMBL/GenBank/DDBJ databases">
        <authorList>
            <person name="Luz R."/>
            <person name="Cordeiro R."/>
            <person name="Fonseca A."/>
            <person name="Goncalves V."/>
        </authorList>
    </citation>
    <scope>NUCLEOTIDE SEQUENCE [LARGE SCALE GENOMIC DNA]</scope>
    <source>
        <strain evidence="2">BACA0444</strain>
    </source>
</reference>